<keyword evidence="1" id="KW-0732">Signal</keyword>
<gene>
    <name evidence="2" type="ORF">VSX56_01985</name>
</gene>
<keyword evidence="3" id="KW-1185">Reference proteome</keyword>
<organism evidence="2 3">
    <name type="scientific">Thioclava kandeliae</name>
    <dbReference type="NCBI Taxonomy" id="3070818"/>
    <lineage>
        <taxon>Bacteria</taxon>
        <taxon>Pseudomonadati</taxon>
        <taxon>Pseudomonadota</taxon>
        <taxon>Alphaproteobacteria</taxon>
        <taxon>Rhodobacterales</taxon>
        <taxon>Paracoccaceae</taxon>
        <taxon>Thioclava</taxon>
    </lineage>
</organism>
<evidence type="ECO:0000313" key="3">
    <source>
        <dbReference type="Proteomes" id="UP001438953"/>
    </source>
</evidence>
<name>A0ABV1SCA1_9RHOB</name>
<dbReference type="PROSITE" id="PS51257">
    <property type="entry name" value="PROKAR_LIPOPROTEIN"/>
    <property type="match status" value="1"/>
</dbReference>
<evidence type="ECO:0000256" key="1">
    <source>
        <dbReference type="SAM" id="SignalP"/>
    </source>
</evidence>
<reference evidence="2 3" key="1">
    <citation type="submission" date="2024-01" db="EMBL/GenBank/DDBJ databases">
        <authorList>
            <person name="Deng Y."/>
            <person name="Su J."/>
        </authorList>
    </citation>
    <scope>NUCLEOTIDE SEQUENCE [LARGE SCALE GENOMIC DNA]</scope>
    <source>
        <strain evidence="2 3">CPCC 100088</strain>
    </source>
</reference>
<feature type="chain" id="PRO_5045099583" evidence="1">
    <location>
        <begin position="26"/>
        <end position="173"/>
    </location>
</feature>
<feature type="signal peptide" evidence="1">
    <location>
        <begin position="1"/>
        <end position="25"/>
    </location>
</feature>
<dbReference type="SUPFAM" id="SSF50814">
    <property type="entry name" value="Lipocalins"/>
    <property type="match status" value="1"/>
</dbReference>
<reference evidence="2 3" key="2">
    <citation type="submission" date="2024-06" db="EMBL/GenBank/DDBJ databases">
        <title>Thioclava kandeliae sp. nov. from a rhizosphere soil sample of Kandelia candel in a mangrove.</title>
        <authorList>
            <person name="Mu T."/>
        </authorList>
    </citation>
    <scope>NUCLEOTIDE SEQUENCE [LARGE SCALE GENOMIC DNA]</scope>
    <source>
        <strain evidence="2 3">CPCC 100088</strain>
    </source>
</reference>
<comment type="caution">
    <text evidence="2">The sequence shown here is derived from an EMBL/GenBank/DDBJ whole genome shotgun (WGS) entry which is preliminary data.</text>
</comment>
<dbReference type="Proteomes" id="UP001438953">
    <property type="component" value="Unassembled WGS sequence"/>
</dbReference>
<dbReference type="RefSeq" id="WP_350934459.1">
    <property type="nucleotide sequence ID" value="NZ_JAYWLC010000001.1"/>
</dbReference>
<evidence type="ECO:0000313" key="2">
    <source>
        <dbReference type="EMBL" id="MER5170531.1"/>
    </source>
</evidence>
<dbReference type="InterPro" id="IPR012674">
    <property type="entry name" value="Calycin"/>
</dbReference>
<dbReference type="EMBL" id="JAYWLC010000001">
    <property type="protein sequence ID" value="MER5170531.1"/>
    <property type="molecule type" value="Genomic_DNA"/>
</dbReference>
<proteinExistence type="predicted"/>
<dbReference type="Gene3D" id="2.40.128.20">
    <property type="match status" value="1"/>
</dbReference>
<accession>A0ABV1SCA1</accession>
<sequence length="173" mass="18386">MSGIGRKLVLAGGLAALALAGCGHAPEPLVRDPKSGISSASLFDPKRFGGEWLVMASNTPNCAGAKQVWAPFGKDSYRLSGTDCTDGKAPRVLHGNAFVTGPGGRITTTDSYGREPVWVLWVDQDYRIVALGTPSGRWGQIMVRPSVGPRSDLMTAAREVMAFNGYHLNLITN</sequence>
<protein>
    <submittedName>
        <fullName evidence="2">Lipocalin</fullName>
    </submittedName>
</protein>